<organism evidence="7 8">
    <name type="scientific">Breznakiella homolactica</name>
    <dbReference type="NCBI Taxonomy" id="2798577"/>
    <lineage>
        <taxon>Bacteria</taxon>
        <taxon>Pseudomonadati</taxon>
        <taxon>Spirochaetota</taxon>
        <taxon>Spirochaetia</taxon>
        <taxon>Spirochaetales</taxon>
        <taxon>Breznakiellaceae</taxon>
        <taxon>Breznakiella</taxon>
    </lineage>
</organism>
<dbReference type="PROSITE" id="PS00671">
    <property type="entry name" value="D_2_HYDROXYACID_DH_3"/>
    <property type="match status" value="1"/>
</dbReference>
<name>A0A7T7XMJ6_9SPIR</name>
<keyword evidence="8" id="KW-1185">Reference proteome</keyword>
<evidence type="ECO:0000256" key="3">
    <source>
        <dbReference type="ARBA" id="ARBA00023027"/>
    </source>
</evidence>
<keyword evidence="2 4" id="KW-0560">Oxidoreductase</keyword>
<dbReference type="Pfam" id="PF02826">
    <property type="entry name" value="2-Hacid_dh_C"/>
    <property type="match status" value="1"/>
</dbReference>
<feature type="domain" description="D-isomer specific 2-hydroxyacid dehydrogenase NAD-binding" evidence="6">
    <location>
        <begin position="109"/>
        <end position="284"/>
    </location>
</feature>
<dbReference type="PANTHER" id="PTHR43761">
    <property type="entry name" value="D-ISOMER SPECIFIC 2-HYDROXYACID DEHYDROGENASE FAMILY PROTEIN (AFU_ORTHOLOGUE AFUA_1G13630)"/>
    <property type="match status" value="1"/>
</dbReference>
<dbReference type="AlphaFoldDB" id="A0A7T7XMJ6"/>
<dbReference type="InterPro" id="IPR043322">
    <property type="entry name" value="CtBP"/>
</dbReference>
<evidence type="ECO:0000259" key="5">
    <source>
        <dbReference type="Pfam" id="PF00389"/>
    </source>
</evidence>
<sequence length="320" mass="35289">MMMKIVISDDRFGWNDEEEQAFSGFSAELVVADCHTEPDVIAACADADAILLNQAPVTAAVVEKLRRCRVISRYGIGYDNVDIRAAEKKGIWVTNVPGYCTEEVAEHALGMLLCCVRRIPFKDRGVRRGGWNLNQPIRRMSGRTLGILGFGATGRAFWEKVQGFGFSRILVCDPSIERKLLPGMFGEAASFDDVIGCSDFISLHLPLREDTRHIINRRTIANMKDGAIIINTSRGPVINEDDLIEALNTGKLGAAGLDVFEREPLPPSSPLIGMDNVILTDHSAYYSQEAVSILKTRTAMNARDVLEGRVPKTAVNRPRV</sequence>
<feature type="domain" description="D-isomer specific 2-hydroxyacid dehydrogenase catalytic" evidence="5">
    <location>
        <begin position="26"/>
        <end position="316"/>
    </location>
</feature>
<dbReference type="Proteomes" id="UP000595917">
    <property type="component" value="Chromosome"/>
</dbReference>
<gene>
    <name evidence="7" type="ORF">JFL75_19635</name>
</gene>
<evidence type="ECO:0000313" key="7">
    <source>
        <dbReference type="EMBL" id="QQO09114.1"/>
    </source>
</evidence>
<dbReference type="PROSITE" id="PS00670">
    <property type="entry name" value="D_2_HYDROXYACID_DH_2"/>
    <property type="match status" value="1"/>
</dbReference>
<keyword evidence="3" id="KW-0520">NAD</keyword>
<evidence type="ECO:0000259" key="6">
    <source>
        <dbReference type="Pfam" id="PF02826"/>
    </source>
</evidence>
<evidence type="ECO:0000256" key="2">
    <source>
        <dbReference type="ARBA" id="ARBA00023002"/>
    </source>
</evidence>
<dbReference type="InterPro" id="IPR036291">
    <property type="entry name" value="NAD(P)-bd_dom_sf"/>
</dbReference>
<evidence type="ECO:0000256" key="1">
    <source>
        <dbReference type="ARBA" id="ARBA00005854"/>
    </source>
</evidence>
<dbReference type="InterPro" id="IPR006139">
    <property type="entry name" value="D-isomer_2_OHA_DH_cat_dom"/>
</dbReference>
<dbReference type="CDD" id="cd05299">
    <property type="entry name" value="CtBP_dh"/>
    <property type="match status" value="1"/>
</dbReference>
<accession>A0A7T7XMJ6</accession>
<dbReference type="GO" id="GO:0003714">
    <property type="term" value="F:transcription corepressor activity"/>
    <property type="evidence" value="ECO:0007669"/>
    <property type="project" value="InterPro"/>
</dbReference>
<dbReference type="KEGG" id="bhc:JFL75_19635"/>
<dbReference type="InterPro" id="IPR006140">
    <property type="entry name" value="D-isomer_DH_NAD-bd"/>
</dbReference>
<dbReference type="SUPFAM" id="SSF51735">
    <property type="entry name" value="NAD(P)-binding Rossmann-fold domains"/>
    <property type="match status" value="1"/>
</dbReference>
<dbReference type="RefSeq" id="WP_215626419.1">
    <property type="nucleotide sequence ID" value="NZ_CP067089.2"/>
</dbReference>
<evidence type="ECO:0000313" key="8">
    <source>
        <dbReference type="Proteomes" id="UP000595917"/>
    </source>
</evidence>
<dbReference type="SUPFAM" id="SSF52283">
    <property type="entry name" value="Formate/glycerate dehydrogenase catalytic domain-like"/>
    <property type="match status" value="1"/>
</dbReference>
<dbReference type="GO" id="GO:0051287">
    <property type="term" value="F:NAD binding"/>
    <property type="evidence" value="ECO:0007669"/>
    <property type="project" value="InterPro"/>
</dbReference>
<dbReference type="EMBL" id="CP067089">
    <property type="protein sequence ID" value="QQO09114.1"/>
    <property type="molecule type" value="Genomic_DNA"/>
</dbReference>
<dbReference type="InterPro" id="IPR050418">
    <property type="entry name" value="D-iso_2-hydroxyacid_DH_PdxB"/>
</dbReference>
<protein>
    <submittedName>
        <fullName evidence="7">C-terminal binding protein</fullName>
    </submittedName>
</protein>
<comment type="similarity">
    <text evidence="1 4">Belongs to the D-isomer specific 2-hydroxyacid dehydrogenase family.</text>
</comment>
<reference evidence="7" key="1">
    <citation type="submission" date="2021-01" db="EMBL/GenBank/DDBJ databases">
        <title>Description of Breznakiella homolactica.</title>
        <authorList>
            <person name="Song Y."/>
            <person name="Brune A."/>
        </authorList>
    </citation>
    <scope>NUCLEOTIDE SEQUENCE</scope>
    <source>
        <strain evidence="7">RmG30</strain>
    </source>
</reference>
<dbReference type="GO" id="GO:0016616">
    <property type="term" value="F:oxidoreductase activity, acting on the CH-OH group of donors, NAD or NADP as acceptor"/>
    <property type="evidence" value="ECO:0007669"/>
    <property type="project" value="InterPro"/>
</dbReference>
<dbReference type="Gene3D" id="3.40.50.720">
    <property type="entry name" value="NAD(P)-binding Rossmann-like Domain"/>
    <property type="match status" value="2"/>
</dbReference>
<evidence type="ECO:0000256" key="4">
    <source>
        <dbReference type="RuleBase" id="RU003719"/>
    </source>
</evidence>
<dbReference type="PANTHER" id="PTHR43761:SF1">
    <property type="entry name" value="D-ISOMER SPECIFIC 2-HYDROXYACID DEHYDROGENASE CATALYTIC DOMAIN-CONTAINING PROTEIN-RELATED"/>
    <property type="match status" value="1"/>
</dbReference>
<dbReference type="InterPro" id="IPR029753">
    <property type="entry name" value="D-isomer_DH_CS"/>
</dbReference>
<proteinExistence type="inferred from homology"/>
<dbReference type="Pfam" id="PF00389">
    <property type="entry name" value="2-Hacid_dh"/>
    <property type="match status" value="1"/>
</dbReference>